<gene>
    <name evidence="6 12" type="primary">rlmM</name>
    <name evidence="12" type="ORF">J5O05_14955</name>
</gene>
<keyword evidence="5 6" id="KW-0949">S-adenosyl-L-methionine</keyword>
<evidence type="ECO:0000256" key="6">
    <source>
        <dbReference type="HAMAP-Rule" id="MF_01551"/>
    </source>
</evidence>
<evidence type="ECO:0000259" key="10">
    <source>
        <dbReference type="Pfam" id="PF18125"/>
    </source>
</evidence>
<dbReference type="InterPro" id="IPR040739">
    <property type="entry name" value="RlmM_FDX"/>
</dbReference>
<dbReference type="NCBIfam" id="NF008734">
    <property type="entry name" value="PRK11760.1"/>
    <property type="match status" value="1"/>
</dbReference>
<dbReference type="PANTHER" id="PTHR37524:SF2">
    <property type="entry name" value="RIBOSOMAL RNA METHYLTRANSFERASE FTSJ DOMAIN-CONTAINING PROTEIN"/>
    <property type="match status" value="1"/>
</dbReference>
<evidence type="ECO:0000256" key="4">
    <source>
        <dbReference type="ARBA" id="ARBA00022679"/>
    </source>
</evidence>
<keyword evidence="2 6" id="KW-0698">rRNA processing</keyword>
<keyword evidence="3 6" id="KW-0489">Methyltransferase</keyword>
<evidence type="ECO:0000256" key="2">
    <source>
        <dbReference type="ARBA" id="ARBA00022552"/>
    </source>
</evidence>
<dbReference type="Gene3D" id="3.40.50.150">
    <property type="entry name" value="Vaccinia Virus protein VP39"/>
    <property type="match status" value="1"/>
</dbReference>
<dbReference type="Pfam" id="PF21239">
    <property type="entry name" value="RLMM_N"/>
    <property type="match status" value="1"/>
</dbReference>
<dbReference type="InterPro" id="IPR029063">
    <property type="entry name" value="SAM-dependent_MTases_sf"/>
</dbReference>
<evidence type="ECO:0000256" key="5">
    <source>
        <dbReference type="ARBA" id="ARBA00022691"/>
    </source>
</evidence>
<keyword evidence="13" id="KW-1185">Reference proteome</keyword>
<feature type="binding site" evidence="6 8">
    <location>
        <position position="186"/>
    </location>
    <ligand>
        <name>S-adenosyl-L-methionine</name>
        <dbReference type="ChEBI" id="CHEBI:59789"/>
    </ligand>
</feature>
<dbReference type="Proteomes" id="UP000664904">
    <property type="component" value="Chromosome"/>
</dbReference>
<feature type="binding site" evidence="6 8">
    <location>
        <begin position="219"/>
        <end position="222"/>
    </location>
    <ligand>
        <name>S-adenosyl-L-methionine</name>
        <dbReference type="ChEBI" id="CHEBI:59789"/>
    </ligand>
</feature>
<comment type="subcellular location">
    <subcellularLocation>
        <location evidence="6">Cytoplasm</location>
    </subcellularLocation>
</comment>
<feature type="domain" description="Ribosomal RNA large subunit methyltransferase M THUMP-like" evidence="11">
    <location>
        <begin position="83"/>
        <end position="162"/>
    </location>
</feature>
<dbReference type="PANTHER" id="PTHR37524">
    <property type="entry name" value="RIBOSOMAL RNA LARGE SUBUNIT METHYLTRANSFERASE M"/>
    <property type="match status" value="1"/>
</dbReference>
<feature type="binding site" evidence="6 8">
    <location>
        <position position="238"/>
    </location>
    <ligand>
        <name>S-adenosyl-L-methionine</name>
        <dbReference type="ChEBI" id="CHEBI:59789"/>
    </ligand>
</feature>
<comment type="subunit">
    <text evidence="6">Monomer.</text>
</comment>
<feature type="binding site" evidence="6 8">
    <location>
        <position position="258"/>
    </location>
    <ligand>
        <name>S-adenosyl-L-methionine</name>
        <dbReference type="ChEBI" id="CHEBI:59789"/>
    </ligand>
</feature>
<comment type="catalytic activity">
    <reaction evidence="6">
        <text>cytidine(2498) in 23S rRNA + S-adenosyl-L-methionine = 2'-O-methylcytidine(2498) in 23S rRNA + S-adenosyl-L-homocysteine + H(+)</text>
        <dbReference type="Rhea" id="RHEA:42788"/>
        <dbReference type="Rhea" id="RHEA-COMP:10244"/>
        <dbReference type="Rhea" id="RHEA-COMP:10245"/>
        <dbReference type="ChEBI" id="CHEBI:15378"/>
        <dbReference type="ChEBI" id="CHEBI:57856"/>
        <dbReference type="ChEBI" id="CHEBI:59789"/>
        <dbReference type="ChEBI" id="CHEBI:74495"/>
        <dbReference type="ChEBI" id="CHEBI:82748"/>
        <dbReference type="EC" id="2.1.1.186"/>
    </reaction>
</comment>
<dbReference type="RefSeq" id="WP_208842759.1">
    <property type="nucleotide sequence ID" value="NZ_CP072133.1"/>
</dbReference>
<protein>
    <recommendedName>
        <fullName evidence="6">Ribosomal RNA large subunit methyltransferase M</fullName>
        <ecNumber evidence="6">2.1.1.186</ecNumber>
    </recommendedName>
    <alternativeName>
        <fullName evidence="6">23S rRNA (cytidine2498-2'-O)-methyltransferase</fullName>
    </alternativeName>
    <alternativeName>
        <fullName evidence="6">23S rRNA 2'-O-ribose methyltransferase RlmM</fullName>
    </alternativeName>
</protein>
<name>A0A975DG24_9GAMM</name>
<dbReference type="HAMAP" id="MF_01551">
    <property type="entry name" value="23SrRNA_methyltr_M"/>
    <property type="match status" value="1"/>
</dbReference>
<dbReference type="InterPro" id="IPR002877">
    <property type="entry name" value="RNA_MeTrfase_FtsJ_dom"/>
</dbReference>
<comment type="function">
    <text evidence="6">Catalyzes the 2'-O-methylation at nucleotide C2498 in 23S rRNA.</text>
</comment>
<dbReference type="EC" id="2.1.1.186" evidence="6"/>
<dbReference type="GO" id="GO:0032259">
    <property type="term" value="P:methylation"/>
    <property type="evidence" value="ECO:0007669"/>
    <property type="project" value="UniProtKB-KW"/>
</dbReference>
<dbReference type="GO" id="GO:0008757">
    <property type="term" value="F:S-adenosylmethionine-dependent methyltransferase activity"/>
    <property type="evidence" value="ECO:0007669"/>
    <property type="project" value="UniProtKB-UniRule"/>
</dbReference>
<evidence type="ECO:0000256" key="1">
    <source>
        <dbReference type="ARBA" id="ARBA00022490"/>
    </source>
</evidence>
<evidence type="ECO:0000256" key="7">
    <source>
        <dbReference type="PIRSR" id="PIRSR028774-1"/>
    </source>
</evidence>
<organism evidence="12 13">
    <name type="scientific">Pseudoalteromonas xiamenensis</name>
    <dbReference type="NCBI Taxonomy" id="882626"/>
    <lineage>
        <taxon>Bacteria</taxon>
        <taxon>Pseudomonadati</taxon>
        <taxon>Pseudomonadota</taxon>
        <taxon>Gammaproteobacteria</taxon>
        <taxon>Alteromonadales</taxon>
        <taxon>Pseudoalteromonadaceae</taxon>
        <taxon>Pseudoalteromonas</taxon>
    </lineage>
</organism>
<dbReference type="InterPro" id="IPR048646">
    <property type="entry name" value="RlmM_THUMP-like"/>
</dbReference>
<dbReference type="SUPFAM" id="SSF53335">
    <property type="entry name" value="S-adenosyl-L-methionine-dependent methyltransferases"/>
    <property type="match status" value="1"/>
</dbReference>
<dbReference type="Gene3D" id="3.30.2300.20">
    <property type="match status" value="1"/>
</dbReference>
<feature type="domain" description="Ribosomal RNA methyltransferase FtsJ" evidence="9">
    <location>
        <begin position="184"/>
        <end position="278"/>
    </location>
</feature>
<evidence type="ECO:0000313" key="12">
    <source>
        <dbReference type="EMBL" id="QTH71118.1"/>
    </source>
</evidence>
<dbReference type="InterPro" id="IPR011224">
    <property type="entry name" value="rRNA_MeTrfase_M"/>
</dbReference>
<evidence type="ECO:0000259" key="11">
    <source>
        <dbReference type="Pfam" id="PF21239"/>
    </source>
</evidence>
<feature type="active site" description="Proton acceptor" evidence="6 7">
    <location>
        <position position="304"/>
    </location>
</feature>
<comment type="similarity">
    <text evidence="6">Belongs to the class I-like SAM-binding methyltransferase superfamily. RNA methyltransferase RlmE family. RlmM subfamily.</text>
</comment>
<dbReference type="Gene3D" id="3.30.70.2810">
    <property type="match status" value="1"/>
</dbReference>
<dbReference type="Pfam" id="PF01728">
    <property type="entry name" value="FtsJ"/>
    <property type="match status" value="1"/>
</dbReference>
<accession>A0A975DG24</accession>
<sequence length="361" mass="41419">MSSIVIYCRSGFENDAAAEITYLAAEAEVAGYVKAKPDSGYVVYECFDPELGIRLVKKLPFSNLVFARQWFFGRLVNKMPVDDRVGAILEHVDDLPECGELRVETPDTNTGKELSKFCKKFSTPLAKALEKRGVLSRELMTNKPVLHALFISTDTAYVGFSFSNNNSPYPMGILRLKMPSDGPSRSTLKLDEAFHVFVPKDEYEKRVRSGMRAVDLGACPGGWTYQLVRRGMFVAAIDNGPMNDDLMETGQVKHYREDGFKYRPDRRNIDWLVCDMVEKPIRVTNLMIDWIVNAFARELIFNLKLPMKKRFESVLECLTLIHEELEKYNVDYELQAKHLFHDREEITVHIRVKHVPQNVYS</sequence>
<dbReference type="Pfam" id="PF18125">
    <property type="entry name" value="RlmM_FDX"/>
    <property type="match status" value="1"/>
</dbReference>
<keyword evidence="1 6" id="KW-0963">Cytoplasm</keyword>
<evidence type="ECO:0000256" key="8">
    <source>
        <dbReference type="PIRSR" id="PIRSR028774-2"/>
    </source>
</evidence>
<dbReference type="EMBL" id="CP072133">
    <property type="protein sequence ID" value="QTH71118.1"/>
    <property type="molecule type" value="Genomic_DNA"/>
</dbReference>
<evidence type="ECO:0000313" key="13">
    <source>
        <dbReference type="Proteomes" id="UP000664904"/>
    </source>
</evidence>
<dbReference type="AlphaFoldDB" id="A0A975DG24"/>
<evidence type="ECO:0000256" key="3">
    <source>
        <dbReference type="ARBA" id="ARBA00022603"/>
    </source>
</evidence>
<reference evidence="12" key="1">
    <citation type="submission" date="2021-03" db="EMBL/GenBank/DDBJ databases">
        <title>Complete Genome of Pseudoalteromonas xiamenensis STKMTI.2, a new potential marine bacterium producing anti-Vibrio compounds.</title>
        <authorList>
            <person name="Handayani D.P."/>
            <person name="Isnansetyo A."/>
            <person name="Istiqomah I."/>
            <person name="Jumina J."/>
        </authorList>
    </citation>
    <scope>NUCLEOTIDE SEQUENCE</scope>
    <source>
        <strain evidence="12">STKMTI.2</strain>
    </source>
</reference>
<feature type="binding site" evidence="6 8">
    <location>
        <position position="275"/>
    </location>
    <ligand>
        <name>S-adenosyl-L-methionine</name>
        <dbReference type="ChEBI" id="CHEBI:59789"/>
    </ligand>
</feature>
<dbReference type="KEGG" id="pxi:J5O05_14955"/>
<proteinExistence type="inferred from homology"/>
<feature type="domain" description="RlmM ferredoxin-like" evidence="10">
    <location>
        <begin position="1"/>
        <end position="71"/>
    </location>
</feature>
<dbReference type="GO" id="GO:0005737">
    <property type="term" value="C:cytoplasm"/>
    <property type="evidence" value="ECO:0007669"/>
    <property type="project" value="UniProtKB-SubCell"/>
</dbReference>
<dbReference type="PIRSF" id="PIRSF028774">
    <property type="entry name" value="UCP028774"/>
    <property type="match status" value="1"/>
</dbReference>
<dbReference type="GO" id="GO:0006364">
    <property type="term" value="P:rRNA processing"/>
    <property type="evidence" value="ECO:0007669"/>
    <property type="project" value="UniProtKB-UniRule"/>
</dbReference>
<keyword evidence="4 6" id="KW-0808">Transferase</keyword>
<evidence type="ECO:0000259" key="9">
    <source>
        <dbReference type="Pfam" id="PF01728"/>
    </source>
</evidence>